<evidence type="ECO:0000313" key="4">
    <source>
        <dbReference type="Proteomes" id="UP001190700"/>
    </source>
</evidence>
<sequence>MPEPEKTKCCTGALFYSTEMANRKQPPFCAGIPWKTQEDLSGKNSASDAVGNSSFKYTCIGYSEHKTLGENDVKGKPRLPYCEGVEVIMTTDVKQPKEQEAGRPITSPVESPKAEQDISKAPPVVPTAPSALGSGIASLPVNEFPERFMRSAGRITLQMEKNLKRYAKLIGRGVSYLGFGRDEK</sequence>
<gene>
    <name evidence="3" type="ORF">CYMTET_16200</name>
</gene>
<evidence type="ECO:0000313" key="3">
    <source>
        <dbReference type="EMBL" id="KAK3275682.1"/>
    </source>
</evidence>
<name>A0AAE0GCV7_9CHLO</name>
<evidence type="ECO:0000256" key="1">
    <source>
        <dbReference type="SAM" id="MobiDB-lite"/>
    </source>
</evidence>
<dbReference type="InterPro" id="IPR058517">
    <property type="entry name" value="DUF8204"/>
</dbReference>
<dbReference type="PANTHER" id="PTHR34566:SF2">
    <property type="entry name" value="ALTERED INHERITANCE OF MITOCHONDRIA PROTEIN"/>
    <property type="match status" value="1"/>
</dbReference>
<proteinExistence type="predicted"/>
<evidence type="ECO:0000259" key="2">
    <source>
        <dbReference type="Pfam" id="PF26631"/>
    </source>
</evidence>
<comment type="caution">
    <text evidence="3">The sequence shown here is derived from an EMBL/GenBank/DDBJ whole genome shotgun (WGS) entry which is preliminary data.</text>
</comment>
<feature type="domain" description="DUF8204" evidence="2">
    <location>
        <begin position="6"/>
        <end position="87"/>
    </location>
</feature>
<accession>A0AAE0GCV7</accession>
<dbReference type="Proteomes" id="UP001190700">
    <property type="component" value="Unassembled WGS sequence"/>
</dbReference>
<protein>
    <recommendedName>
        <fullName evidence="2">DUF8204 domain-containing protein</fullName>
    </recommendedName>
</protein>
<dbReference type="AlphaFoldDB" id="A0AAE0GCV7"/>
<feature type="region of interest" description="Disordered" evidence="1">
    <location>
        <begin position="92"/>
        <end position="124"/>
    </location>
</feature>
<dbReference type="PANTHER" id="PTHR34566">
    <property type="entry name" value="ALTERED INHERITANCE OF MITOCHONDRIA PROTEIN"/>
    <property type="match status" value="1"/>
</dbReference>
<keyword evidence="4" id="KW-1185">Reference proteome</keyword>
<dbReference type="EMBL" id="LGRX02007075">
    <property type="protein sequence ID" value="KAK3275682.1"/>
    <property type="molecule type" value="Genomic_DNA"/>
</dbReference>
<reference evidence="3 4" key="1">
    <citation type="journal article" date="2015" name="Genome Biol. Evol.">
        <title>Comparative Genomics of a Bacterivorous Green Alga Reveals Evolutionary Causalities and Consequences of Phago-Mixotrophic Mode of Nutrition.</title>
        <authorList>
            <person name="Burns J.A."/>
            <person name="Paasch A."/>
            <person name="Narechania A."/>
            <person name="Kim E."/>
        </authorList>
    </citation>
    <scope>NUCLEOTIDE SEQUENCE [LARGE SCALE GENOMIC DNA]</scope>
    <source>
        <strain evidence="3 4">PLY_AMNH</strain>
    </source>
</reference>
<organism evidence="3 4">
    <name type="scientific">Cymbomonas tetramitiformis</name>
    <dbReference type="NCBI Taxonomy" id="36881"/>
    <lineage>
        <taxon>Eukaryota</taxon>
        <taxon>Viridiplantae</taxon>
        <taxon>Chlorophyta</taxon>
        <taxon>Pyramimonadophyceae</taxon>
        <taxon>Pyramimonadales</taxon>
        <taxon>Pyramimonadaceae</taxon>
        <taxon>Cymbomonas</taxon>
    </lineage>
</organism>
<dbReference type="Pfam" id="PF26631">
    <property type="entry name" value="DUF8204"/>
    <property type="match status" value="1"/>
</dbReference>